<comment type="caution">
    <text evidence="2">The sequence shown here is derived from an EMBL/GenBank/DDBJ whole genome shotgun (WGS) entry which is preliminary data.</text>
</comment>
<feature type="region of interest" description="Disordered" evidence="1">
    <location>
        <begin position="74"/>
        <end position="102"/>
    </location>
</feature>
<organism evidence="2">
    <name type="scientific">marine sediment metagenome</name>
    <dbReference type="NCBI Taxonomy" id="412755"/>
    <lineage>
        <taxon>unclassified sequences</taxon>
        <taxon>metagenomes</taxon>
        <taxon>ecological metagenomes</taxon>
    </lineage>
</organism>
<dbReference type="AlphaFoldDB" id="A0A0F9PF19"/>
<evidence type="ECO:0000256" key="1">
    <source>
        <dbReference type="SAM" id="MobiDB-lite"/>
    </source>
</evidence>
<proteinExistence type="predicted"/>
<sequence length="162" mass="17636">MKVNVREVKTLKTGENEYGPWALVKIITNDDVEYTTLAEGATAIQPGMVVDISNMNEDGQGRKNFKKFEIFAGEGAPPIPQPAPTATETNVEPPQPPKQGYNADGAARGMLVKEMGDMVRAGKLSEIFGPKIASTLITWYRCEVLGISRIEHDGKDLPKFGS</sequence>
<accession>A0A0F9PF19</accession>
<evidence type="ECO:0000313" key="2">
    <source>
        <dbReference type="EMBL" id="KKM99640.1"/>
    </source>
</evidence>
<dbReference type="EMBL" id="LAZR01005474">
    <property type="protein sequence ID" value="KKM99640.1"/>
    <property type="molecule type" value="Genomic_DNA"/>
</dbReference>
<gene>
    <name evidence="2" type="ORF">LCGC14_1145890</name>
</gene>
<protein>
    <submittedName>
        <fullName evidence="2">Uncharacterized protein</fullName>
    </submittedName>
</protein>
<name>A0A0F9PF19_9ZZZZ</name>
<reference evidence="2" key="1">
    <citation type="journal article" date="2015" name="Nature">
        <title>Complex archaea that bridge the gap between prokaryotes and eukaryotes.</title>
        <authorList>
            <person name="Spang A."/>
            <person name="Saw J.H."/>
            <person name="Jorgensen S.L."/>
            <person name="Zaremba-Niedzwiedzka K."/>
            <person name="Martijn J."/>
            <person name="Lind A.E."/>
            <person name="van Eijk R."/>
            <person name="Schleper C."/>
            <person name="Guy L."/>
            <person name="Ettema T.J."/>
        </authorList>
    </citation>
    <scope>NUCLEOTIDE SEQUENCE</scope>
</reference>